<name>A0AAD7F5L5_9AGAR</name>
<feature type="non-terminal residue" evidence="1">
    <location>
        <position position="1"/>
    </location>
</feature>
<evidence type="ECO:0000313" key="1">
    <source>
        <dbReference type="EMBL" id="KAJ7602731.1"/>
    </source>
</evidence>
<protein>
    <submittedName>
        <fullName evidence="1">Uncharacterized protein</fullName>
    </submittedName>
</protein>
<evidence type="ECO:0000313" key="2">
    <source>
        <dbReference type="Proteomes" id="UP001221142"/>
    </source>
</evidence>
<organism evidence="1 2">
    <name type="scientific">Roridomyces roridus</name>
    <dbReference type="NCBI Taxonomy" id="1738132"/>
    <lineage>
        <taxon>Eukaryota</taxon>
        <taxon>Fungi</taxon>
        <taxon>Dikarya</taxon>
        <taxon>Basidiomycota</taxon>
        <taxon>Agaricomycotina</taxon>
        <taxon>Agaricomycetes</taxon>
        <taxon>Agaricomycetidae</taxon>
        <taxon>Agaricales</taxon>
        <taxon>Marasmiineae</taxon>
        <taxon>Mycenaceae</taxon>
        <taxon>Roridomyces</taxon>
    </lineage>
</organism>
<keyword evidence="2" id="KW-1185">Reference proteome</keyword>
<dbReference type="EMBL" id="JARKIF010000204">
    <property type="protein sequence ID" value="KAJ7602731.1"/>
    <property type="molecule type" value="Genomic_DNA"/>
</dbReference>
<sequence length="103" mass="11612">PFGGMNLITCGDPCQLGPPRGKDLFNHRFTQCFTDESILNDQNTHTRSNCRGMLAWRQIDKVVVLDEIMRQKDDPILKDILGRLRMGTCTDADKGILDSYVLG</sequence>
<gene>
    <name evidence="1" type="ORF">FB45DRAFT_670540</name>
</gene>
<dbReference type="AlphaFoldDB" id="A0AAD7F5L5"/>
<feature type="non-terminal residue" evidence="1">
    <location>
        <position position="103"/>
    </location>
</feature>
<comment type="caution">
    <text evidence="1">The sequence shown here is derived from an EMBL/GenBank/DDBJ whole genome shotgun (WGS) entry which is preliminary data.</text>
</comment>
<dbReference type="Proteomes" id="UP001221142">
    <property type="component" value="Unassembled WGS sequence"/>
</dbReference>
<proteinExistence type="predicted"/>
<reference evidence="1" key="1">
    <citation type="submission" date="2023-03" db="EMBL/GenBank/DDBJ databases">
        <title>Massive genome expansion in bonnet fungi (Mycena s.s.) driven by repeated elements and novel gene families across ecological guilds.</title>
        <authorList>
            <consortium name="Lawrence Berkeley National Laboratory"/>
            <person name="Harder C.B."/>
            <person name="Miyauchi S."/>
            <person name="Viragh M."/>
            <person name="Kuo A."/>
            <person name="Thoen E."/>
            <person name="Andreopoulos B."/>
            <person name="Lu D."/>
            <person name="Skrede I."/>
            <person name="Drula E."/>
            <person name="Henrissat B."/>
            <person name="Morin E."/>
            <person name="Kohler A."/>
            <person name="Barry K."/>
            <person name="LaButti K."/>
            <person name="Morin E."/>
            <person name="Salamov A."/>
            <person name="Lipzen A."/>
            <person name="Mereny Z."/>
            <person name="Hegedus B."/>
            <person name="Baldrian P."/>
            <person name="Stursova M."/>
            <person name="Weitz H."/>
            <person name="Taylor A."/>
            <person name="Grigoriev I.V."/>
            <person name="Nagy L.G."/>
            <person name="Martin F."/>
            <person name="Kauserud H."/>
        </authorList>
    </citation>
    <scope>NUCLEOTIDE SEQUENCE</scope>
    <source>
        <strain evidence="1">9284</strain>
    </source>
</reference>
<accession>A0AAD7F5L5</accession>